<evidence type="ECO:0000259" key="1">
    <source>
        <dbReference type="Pfam" id="PF01872"/>
    </source>
</evidence>
<dbReference type="GO" id="GO:0009231">
    <property type="term" value="P:riboflavin biosynthetic process"/>
    <property type="evidence" value="ECO:0007669"/>
    <property type="project" value="InterPro"/>
</dbReference>
<dbReference type="Proteomes" id="UP000295633">
    <property type="component" value="Unassembled WGS sequence"/>
</dbReference>
<reference evidence="2 3" key="1">
    <citation type="submission" date="2019-03" db="EMBL/GenBank/DDBJ databases">
        <title>Genome Sequencing and Assembly of Various Microbes Isolated from Partially Reclaimed Soil and Acid Mine Drainage (AMD) Site.</title>
        <authorList>
            <person name="Steinbock B."/>
            <person name="Bechtold R."/>
            <person name="Sevigny J.L."/>
            <person name="Thomas D."/>
            <person name="Cuthill L.R."/>
            <person name="Aveiro Johannsen E.J."/>
            <person name="Thomas K."/>
            <person name="Ghosh A."/>
        </authorList>
    </citation>
    <scope>NUCLEOTIDE SEQUENCE [LARGE SCALE GENOMIC DNA]</scope>
    <source>
        <strain evidence="2 3">F-B2</strain>
    </source>
</reference>
<comment type="caution">
    <text evidence="2">The sequence shown here is derived from an EMBL/GenBank/DDBJ whole genome shotgun (WGS) entry which is preliminary data.</text>
</comment>
<evidence type="ECO:0000313" key="2">
    <source>
        <dbReference type="EMBL" id="TDL45567.1"/>
    </source>
</evidence>
<organism evidence="2 3">
    <name type="scientific">Microbacterium oleivorans</name>
    <dbReference type="NCBI Taxonomy" id="273677"/>
    <lineage>
        <taxon>Bacteria</taxon>
        <taxon>Bacillati</taxon>
        <taxon>Actinomycetota</taxon>
        <taxon>Actinomycetes</taxon>
        <taxon>Micrococcales</taxon>
        <taxon>Microbacteriaceae</taxon>
        <taxon>Microbacterium</taxon>
    </lineage>
</organism>
<dbReference type="Pfam" id="PF01872">
    <property type="entry name" value="RibD_C"/>
    <property type="match status" value="1"/>
</dbReference>
<name>A0A4R5YQB7_9MICO</name>
<evidence type="ECO:0000313" key="3">
    <source>
        <dbReference type="Proteomes" id="UP000295633"/>
    </source>
</evidence>
<dbReference type="Gene3D" id="3.40.430.10">
    <property type="entry name" value="Dihydrofolate Reductase, subunit A"/>
    <property type="match status" value="1"/>
</dbReference>
<dbReference type="STRING" id="273677.BW34_01361"/>
<feature type="domain" description="Bacterial bifunctional deaminase-reductase C-terminal" evidence="1">
    <location>
        <begin position="6"/>
        <end position="172"/>
    </location>
</feature>
<dbReference type="RefSeq" id="WP_133398739.1">
    <property type="nucleotide sequence ID" value="NZ_SMZX01000001.1"/>
</dbReference>
<dbReference type="AlphaFoldDB" id="A0A4R5YQB7"/>
<dbReference type="EMBL" id="SMZX01000001">
    <property type="protein sequence ID" value="TDL45567.1"/>
    <property type="molecule type" value="Genomic_DNA"/>
</dbReference>
<accession>A0A4R5YQB7</accession>
<dbReference type="GO" id="GO:0008703">
    <property type="term" value="F:5-amino-6-(5-phosphoribosylamino)uracil reductase activity"/>
    <property type="evidence" value="ECO:0007669"/>
    <property type="project" value="InterPro"/>
</dbReference>
<sequence length="181" mass="19849">MRPLRYSINVTLDGCVDHLAGIPDPQTHAHAAEQIARADALLFGRTVYRMMEDAWRPPASDGRPEWMQPFAHTIDAAKKYVVSSTLGSVDWNAELVTGDLRTEVESLKATSGDGLYTAGVTLATTLAGWGLIDEYTFVVHPRLAGHGPRLFEGLQEPLDLELVDRVSFASGVTAETYVPRR</sequence>
<dbReference type="InterPro" id="IPR002734">
    <property type="entry name" value="RibDG_C"/>
</dbReference>
<dbReference type="SUPFAM" id="SSF53597">
    <property type="entry name" value="Dihydrofolate reductase-like"/>
    <property type="match status" value="1"/>
</dbReference>
<gene>
    <name evidence="2" type="ORF">E2R54_03675</name>
</gene>
<protein>
    <submittedName>
        <fullName evidence="2">Deaminase</fullName>
    </submittedName>
</protein>
<dbReference type="InterPro" id="IPR024072">
    <property type="entry name" value="DHFR-like_dom_sf"/>
</dbReference>
<proteinExistence type="predicted"/>